<protein>
    <submittedName>
        <fullName evidence="2">Uncharacterized protein</fullName>
    </submittedName>
</protein>
<evidence type="ECO:0000313" key="2">
    <source>
        <dbReference type="EMBL" id="VAV86018.1"/>
    </source>
</evidence>
<reference evidence="2" key="1">
    <citation type="submission" date="2018-06" db="EMBL/GenBank/DDBJ databases">
        <authorList>
            <person name="Zhirakovskaya E."/>
        </authorList>
    </citation>
    <scope>NUCLEOTIDE SEQUENCE</scope>
</reference>
<name>A0A3B0RDA2_9ZZZZ</name>
<keyword evidence="1" id="KW-0472">Membrane</keyword>
<sequence>MYNISYKYKSAIIFFIKLFIVGAAFYYISFKIAENNVLFKSTFIHYFNENIIVNSYFIVLIFLCTLLNWSLEIIKWKTLISSFKSISFFEAGKQSLS</sequence>
<keyword evidence="1" id="KW-1133">Transmembrane helix</keyword>
<gene>
    <name evidence="2" type="ORF">MNBD_BACTEROID02-1141</name>
</gene>
<feature type="non-terminal residue" evidence="2">
    <location>
        <position position="97"/>
    </location>
</feature>
<proteinExistence type="predicted"/>
<evidence type="ECO:0000256" key="1">
    <source>
        <dbReference type="SAM" id="Phobius"/>
    </source>
</evidence>
<dbReference type="EMBL" id="UOEB01000276">
    <property type="protein sequence ID" value="VAV86018.1"/>
    <property type="molecule type" value="Genomic_DNA"/>
</dbReference>
<feature type="transmembrane region" description="Helical" evidence="1">
    <location>
        <begin position="12"/>
        <end position="30"/>
    </location>
</feature>
<accession>A0A3B0RDA2</accession>
<keyword evidence="1" id="KW-0812">Transmembrane</keyword>
<organism evidence="2">
    <name type="scientific">hydrothermal vent metagenome</name>
    <dbReference type="NCBI Taxonomy" id="652676"/>
    <lineage>
        <taxon>unclassified sequences</taxon>
        <taxon>metagenomes</taxon>
        <taxon>ecological metagenomes</taxon>
    </lineage>
</organism>
<feature type="transmembrane region" description="Helical" evidence="1">
    <location>
        <begin position="50"/>
        <end position="71"/>
    </location>
</feature>
<dbReference type="AlphaFoldDB" id="A0A3B0RDA2"/>